<dbReference type="CDD" id="cd05403">
    <property type="entry name" value="NT_KNTase_like"/>
    <property type="match status" value="1"/>
</dbReference>
<dbReference type="Gene3D" id="3.30.460.10">
    <property type="entry name" value="Beta Polymerase, domain 2"/>
    <property type="match status" value="1"/>
</dbReference>
<evidence type="ECO:0000313" key="2">
    <source>
        <dbReference type="EMBL" id="OAT84847.1"/>
    </source>
</evidence>
<dbReference type="PANTHER" id="PTHR43449:SF1">
    <property type="entry name" value="POLYMERASE BETA NUCLEOTIDYLTRANSFERASE DOMAIN-CONTAINING PROTEIN"/>
    <property type="match status" value="1"/>
</dbReference>
<sequence length="113" mass="12796">MPQTSNRVSEIVRQYLSALSQNGVPIQTAYLFGSQAKGTAGPYSDIDLIVISTAFRDMPQWRRWEILGDALAEVMEPIEVRGYAPEEIDRAQKQRASFLYEILSGPETVEYRL</sequence>
<organism evidence="2 3">
    <name type="scientific">Desulfotomaculum copahuensis</name>
    <dbReference type="NCBI Taxonomy" id="1838280"/>
    <lineage>
        <taxon>Bacteria</taxon>
        <taxon>Bacillati</taxon>
        <taxon>Bacillota</taxon>
        <taxon>Clostridia</taxon>
        <taxon>Eubacteriales</taxon>
        <taxon>Desulfotomaculaceae</taxon>
        <taxon>Desulfotomaculum</taxon>
    </lineage>
</organism>
<gene>
    <name evidence="2" type="ORF">A6M21_07455</name>
</gene>
<dbReference type="SUPFAM" id="SSF81301">
    <property type="entry name" value="Nucleotidyltransferase"/>
    <property type="match status" value="1"/>
</dbReference>
<keyword evidence="3" id="KW-1185">Reference proteome</keyword>
<evidence type="ECO:0000259" key="1">
    <source>
        <dbReference type="Pfam" id="PF01909"/>
    </source>
</evidence>
<dbReference type="GO" id="GO:0016779">
    <property type="term" value="F:nucleotidyltransferase activity"/>
    <property type="evidence" value="ECO:0007669"/>
    <property type="project" value="InterPro"/>
</dbReference>
<dbReference type="OrthoDB" id="9814975at2"/>
<name>A0A1B7LGA0_9FIRM</name>
<dbReference type="Pfam" id="PF01909">
    <property type="entry name" value="NTP_transf_2"/>
    <property type="match status" value="1"/>
</dbReference>
<reference evidence="2 3" key="1">
    <citation type="submission" date="2016-04" db="EMBL/GenBank/DDBJ databases">
        <authorList>
            <person name="Evans L.H."/>
            <person name="Alamgir A."/>
            <person name="Owens N."/>
            <person name="Weber N.D."/>
            <person name="Virtaneva K."/>
            <person name="Barbian K."/>
            <person name="Babar A."/>
            <person name="Rosenke K."/>
        </authorList>
    </citation>
    <scope>NUCLEOTIDE SEQUENCE [LARGE SCALE GENOMIC DNA]</scope>
    <source>
        <strain evidence="2 3">LMa1</strain>
    </source>
</reference>
<protein>
    <recommendedName>
        <fullName evidence="1">Polymerase nucleotidyl transferase domain-containing protein</fullName>
    </recommendedName>
</protein>
<dbReference type="EMBL" id="LYVF01000092">
    <property type="protein sequence ID" value="OAT84847.1"/>
    <property type="molecule type" value="Genomic_DNA"/>
</dbReference>
<feature type="domain" description="Polymerase nucleotidyl transferase" evidence="1">
    <location>
        <begin position="13"/>
        <end position="67"/>
    </location>
</feature>
<evidence type="ECO:0000313" key="3">
    <source>
        <dbReference type="Proteomes" id="UP000078532"/>
    </source>
</evidence>
<dbReference type="RefSeq" id="WP_066667277.1">
    <property type="nucleotide sequence ID" value="NZ_LYVF01000092.1"/>
</dbReference>
<accession>A0A1B7LGA0</accession>
<dbReference type="PANTHER" id="PTHR43449">
    <property type="entry name" value="NUCLEOTIDYLTRANSFERASE"/>
    <property type="match status" value="1"/>
</dbReference>
<dbReference type="STRING" id="1838280.A6M21_07455"/>
<dbReference type="Proteomes" id="UP000078532">
    <property type="component" value="Unassembled WGS sequence"/>
</dbReference>
<proteinExistence type="predicted"/>
<dbReference type="InterPro" id="IPR002934">
    <property type="entry name" value="Polymerase_NTP_transf_dom"/>
</dbReference>
<dbReference type="InterPro" id="IPR043519">
    <property type="entry name" value="NT_sf"/>
</dbReference>
<comment type="caution">
    <text evidence="2">The sequence shown here is derived from an EMBL/GenBank/DDBJ whole genome shotgun (WGS) entry which is preliminary data.</text>
</comment>
<dbReference type="AlphaFoldDB" id="A0A1B7LGA0"/>